<sequence>MIEMSLLLVVLGLIVGSFINVCIFRLPRNESIVFPGSRCVMCKTPLKSKDLIPVIGYFLLLGRCRYCECHISIRYPVVELFTAFIFLYSFFVVGSSVKLIEVLIFISFLIMISIIDYDHQLILDKTVVLFSAVGVIFNIFINGSVSVLDMFLGSLLGGAILLLIAIITKGGMGGGDIKFVAALGLWLGLKLTLLTIFLSFIIGGIGSLLLLAFKIKSRKDFIPFGPFISIAAFISMLYGTEIISWYLQTIVK</sequence>
<evidence type="ECO:0000259" key="12">
    <source>
        <dbReference type="Pfam" id="PF06750"/>
    </source>
</evidence>
<dbReference type="STRING" id="112901.SAMN04488500_12289"/>
<evidence type="ECO:0000256" key="5">
    <source>
        <dbReference type="ARBA" id="ARBA00022692"/>
    </source>
</evidence>
<feature type="domain" description="Prepilin peptidase A24 N-terminal" evidence="12">
    <location>
        <begin position="10"/>
        <end position="91"/>
    </location>
</feature>
<evidence type="ECO:0000313" key="13">
    <source>
        <dbReference type="EMBL" id="SMD06577.1"/>
    </source>
</evidence>
<keyword evidence="9 13" id="KW-0808">Transferase</keyword>
<evidence type="ECO:0000259" key="11">
    <source>
        <dbReference type="Pfam" id="PF01478"/>
    </source>
</evidence>
<dbReference type="PRINTS" id="PR00864">
    <property type="entry name" value="PREPILNPTASE"/>
</dbReference>
<dbReference type="AlphaFoldDB" id="A0A1W2EAI6"/>
<dbReference type="GO" id="GO:0032259">
    <property type="term" value="P:methylation"/>
    <property type="evidence" value="ECO:0007669"/>
    <property type="project" value="UniProtKB-KW"/>
</dbReference>
<dbReference type="EC" id="2.1.1.-" evidence="9"/>
<accession>A0A1W2EAI6</accession>
<feature type="domain" description="Prepilin type IV endopeptidase peptidase" evidence="11">
    <location>
        <begin position="103"/>
        <end position="205"/>
    </location>
</feature>
<dbReference type="RefSeq" id="WP_342747856.1">
    <property type="nucleotide sequence ID" value="NZ_CP155572.1"/>
</dbReference>
<keyword evidence="5 9" id="KW-0812">Transmembrane</keyword>
<evidence type="ECO:0000256" key="2">
    <source>
        <dbReference type="ARBA" id="ARBA00005801"/>
    </source>
</evidence>
<dbReference type="GO" id="GO:0005886">
    <property type="term" value="C:plasma membrane"/>
    <property type="evidence" value="ECO:0007669"/>
    <property type="project" value="UniProtKB-SubCell"/>
</dbReference>
<dbReference type="EMBL" id="FWXI01000022">
    <property type="protein sequence ID" value="SMD06577.1"/>
    <property type="molecule type" value="Genomic_DNA"/>
</dbReference>
<feature type="transmembrane region" description="Helical" evidence="10">
    <location>
        <begin position="97"/>
        <end position="115"/>
    </location>
</feature>
<dbReference type="InterPro" id="IPR010627">
    <property type="entry name" value="Prepilin_pept_A24_N"/>
</dbReference>
<name>A0A1W2EAI6_9FIRM</name>
<dbReference type="InterPro" id="IPR014032">
    <property type="entry name" value="Peptidase_A24A_bac"/>
</dbReference>
<evidence type="ECO:0000256" key="7">
    <source>
        <dbReference type="ARBA" id="ARBA00023136"/>
    </source>
</evidence>
<feature type="transmembrane region" description="Helical" evidence="10">
    <location>
        <begin position="122"/>
        <end position="141"/>
    </location>
</feature>
<dbReference type="PANTHER" id="PTHR30487:SF0">
    <property type="entry name" value="PREPILIN LEADER PEPTIDASE_N-METHYLTRANSFERASE-RELATED"/>
    <property type="match status" value="1"/>
</dbReference>
<evidence type="ECO:0000313" key="14">
    <source>
        <dbReference type="Proteomes" id="UP000192738"/>
    </source>
</evidence>
<gene>
    <name evidence="13" type="ORF">SAMN04488500_12289</name>
</gene>
<feature type="transmembrane region" description="Helical" evidence="10">
    <location>
        <begin position="73"/>
        <end position="91"/>
    </location>
</feature>
<comment type="subcellular location">
    <subcellularLocation>
        <location evidence="1">Cell inner membrane</location>
        <topology evidence="1">Multi-pass membrane protein</topology>
    </subcellularLocation>
    <subcellularLocation>
        <location evidence="9">Cell membrane</location>
        <topology evidence="9">Multi-pass membrane protein</topology>
    </subcellularLocation>
</comment>
<feature type="transmembrane region" description="Helical" evidence="10">
    <location>
        <begin position="6"/>
        <end position="26"/>
    </location>
</feature>
<protein>
    <recommendedName>
        <fullName evidence="9">Prepilin leader peptidase/N-methyltransferase</fullName>
        <ecNumber evidence="9">2.1.1.-</ecNumber>
        <ecNumber evidence="9">3.4.23.43</ecNumber>
    </recommendedName>
</protein>
<keyword evidence="7 10" id="KW-0472">Membrane</keyword>
<dbReference type="GO" id="GO:0008168">
    <property type="term" value="F:methyltransferase activity"/>
    <property type="evidence" value="ECO:0007669"/>
    <property type="project" value="UniProtKB-KW"/>
</dbReference>
<keyword evidence="3" id="KW-1003">Cell membrane</keyword>
<proteinExistence type="inferred from homology"/>
<keyword evidence="6 10" id="KW-1133">Transmembrane helix</keyword>
<dbReference type="InterPro" id="IPR050882">
    <property type="entry name" value="Prepilin_peptidase/N-MTase"/>
</dbReference>
<keyword evidence="4" id="KW-0997">Cell inner membrane</keyword>
<evidence type="ECO:0000256" key="8">
    <source>
        <dbReference type="RuleBase" id="RU003793"/>
    </source>
</evidence>
<dbReference type="GO" id="GO:0006465">
    <property type="term" value="P:signal peptide processing"/>
    <property type="evidence" value="ECO:0007669"/>
    <property type="project" value="TreeGrafter"/>
</dbReference>
<keyword evidence="9 13" id="KW-0489">Methyltransferase</keyword>
<evidence type="ECO:0000256" key="1">
    <source>
        <dbReference type="ARBA" id="ARBA00004429"/>
    </source>
</evidence>
<feature type="transmembrane region" description="Helical" evidence="10">
    <location>
        <begin position="147"/>
        <end position="167"/>
    </location>
</feature>
<dbReference type="Pfam" id="PF01478">
    <property type="entry name" value="Peptidase_A24"/>
    <property type="match status" value="1"/>
</dbReference>
<dbReference type="GO" id="GO:0004190">
    <property type="term" value="F:aspartic-type endopeptidase activity"/>
    <property type="evidence" value="ECO:0007669"/>
    <property type="project" value="UniProtKB-EC"/>
</dbReference>
<dbReference type="Pfam" id="PF06750">
    <property type="entry name" value="A24_N_bact"/>
    <property type="match status" value="1"/>
</dbReference>
<keyword evidence="9" id="KW-0378">Hydrolase</keyword>
<dbReference type="Gene3D" id="1.20.120.1220">
    <property type="match status" value="1"/>
</dbReference>
<reference evidence="13 14" key="1">
    <citation type="submission" date="2017-04" db="EMBL/GenBank/DDBJ databases">
        <authorList>
            <person name="Afonso C.L."/>
            <person name="Miller P.J."/>
            <person name="Scott M.A."/>
            <person name="Spackman E."/>
            <person name="Goraichik I."/>
            <person name="Dimitrov K.M."/>
            <person name="Suarez D.L."/>
            <person name="Swayne D.E."/>
        </authorList>
    </citation>
    <scope>NUCLEOTIDE SEQUENCE [LARGE SCALE GENOMIC DNA]</scope>
    <source>
        <strain evidence="13 14">DSM 5090</strain>
    </source>
</reference>
<feature type="transmembrane region" description="Helical" evidence="10">
    <location>
        <begin position="224"/>
        <end position="247"/>
    </location>
</feature>
<comment type="function">
    <text evidence="9">Plays an essential role in type IV pili and type II pseudopili formation by proteolytically removing the leader sequence from substrate proteins and subsequently monomethylating the alpha-amino group of the newly exposed N-terminal phenylalanine.</text>
</comment>
<keyword evidence="9" id="KW-0511">Multifunctional enzyme</keyword>
<evidence type="ECO:0000256" key="6">
    <source>
        <dbReference type="ARBA" id="ARBA00022989"/>
    </source>
</evidence>
<keyword evidence="9" id="KW-0645">Protease</keyword>
<evidence type="ECO:0000256" key="10">
    <source>
        <dbReference type="SAM" id="Phobius"/>
    </source>
</evidence>
<dbReference type="PANTHER" id="PTHR30487">
    <property type="entry name" value="TYPE 4 PREPILIN-LIKE PROTEINS LEADER PEPTIDE-PROCESSING ENZYME"/>
    <property type="match status" value="1"/>
</dbReference>
<organism evidence="13 14">
    <name type="scientific">Sporomusa malonica</name>
    <dbReference type="NCBI Taxonomy" id="112901"/>
    <lineage>
        <taxon>Bacteria</taxon>
        <taxon>Bacillati</taxon>
        <taxon>Bacillota</taxon>
        <taxon>Negativicutes</taxon>
        <taxon>Selenomonadales</taxon>
        <taxon>Sporomusaceae</taxon>
        <taxon>Sporomusa</taxon>
    </lineage>
</organism>
<dbReference type="InterPro" id="IPR000045">
    <property type="entry name" value="Prepilin_IV_endopep_pep"/>
</dbReference>
<comment type="similarity">
    <text evidence="2 8">Belongs to the peptidase A24 family.</text>
</comment>
<feature type="transmembrane region" description="Helical" evidence="10">
    <location>
        <begin position="179"/>
        <end position="212"/>
    </location>
</feature>
<dbReference type="Proteomes" id="UP000192738">
    <property type="component" value="Unassembled WGS sequence"/>
</dbReference>
<dbReference type="EC" id="3.4.23.43" evidence="9"/>
<evidence type="ECO:0000256" key="3">
    <source>
        <dbReference type="ARBA" id="ARBA00022475"/>
    </source>
</evidence>
<evidence type="ECO:0000256" key="9">
    <source>
        <dbReference type="RuleBase" id="RU003794"/>
    </source>
</evidence>
<keyword evidence="14" id="KW-1185">Reference proteome</keyword>
<evidence type="ECO:0000256" key="4">
    <source>
        <dbReference type="ARBA" id="ARBA00022519"/>
    </source>
</evidence>
<comment type="catalytic activity">
    <reaction evidence="9">
        <text>Typically cleaves a -Gly-|-Phe- bond to release an N-terminal, basic peptide of 5-8 residues from type IV prepilin, and then N-methylates the new N-terminal amino group, the methyl donor being S-adenosyl-L-methionine.</text>
        <dbReference type="EC" id="3.4.23.43"/>
    </reaction>
</comment>